<protein>
    <submittedName>
        <fullName evidence="4">Uncharacterized protein</fullName>
    </submittedName>
</protein>
<keyword evidence="5" id="KW-1185">Reference proteome</keyword>
<dbReference type="AlphaFoldDB" id="A0AAD8IGD2"/>
<evidence type="ECO:0000313" key="5">
    <source>
        <dbReference type="Proteomes" id="UP001237642"/>
    </source>
</evidence>
<dbReference type="SUPFAM" id="SSF58014">
    <property type="entry name" value="Coiled-coil domain of nucleotide exchange factor GrpE"/>
    <property type="match status" value="1"/>
</dbReference>
<dbReference type="PANTHER" id="PTHR21237">
    <property type="entry name" value="GRPE PROTEIN"/>
    <property type="match status" value="1"/>
</dbReference>
<gene>
    <name evidence="4" type="ORF">POM88_021160</name>
</gene>
<keyword evidence="2" id="KW-0143">Chaperone</keyword>
<dbReference type="GO" id="GO:0009507">
    <property type="term" value="C:chloroplast"/>
    <property type="evidence" value="ECO:0007669"/>
    <property type="project" value="TreeGrafter"/>
</dbReference>
<comment type="similarity">
    <text evidence="1">Belongs to the GrpE family.</text>
</comment>
<proteinExistence type="inferred from homology"/>
<dbReference type="GO" id="GO:0000774">
    <property type="term" value="F:adenyl-nucleotide exchange factor activity"/>
    <property type="evidence" value="ECO:0007669"/>
    <property type="project" value="InterPro"/>
</dbReference>
<evidence type="ECO:0000256" key="1">
    <source>
        <dbReference type="ARBA" id="ARBA00009054"/>
    </source>
</evidence>
<dbReference type="GO" id="GO:0051082">
    <property type="term" value="F:unfolded protein binding"/>
    <property type="evidence" value="ECO:0007669"/>
    <property type="project" value="TreeGrafter"/>
</dbReference>
<dbReference type="Pfam" id="PF01025">
    <property type="entry name" value="GrpE"/>
    <property type="match status" value="1"/>
</dbReference>
<dbReference type="InterPro" id="IPR013805">
    <property type="entry name" value="GrpE_CC"/>
</dbReference>
<accession>A0AAD8IGD2</accession>
<evidence type="ECO:0000313" key="4">
    <source>
        <dbReference type="EMBL" id="KAK1383425.1"/>
    </source>
</evidence>
<dbReference type="GO" id="GO:0042803">
    <property type="term" value="F:protein homodimerization activity"/>
    <property type="evidence" value="ECO:0007669"/>
    <property type="project" value="InterPro"/>
</dbReference>
<dbReference type="GO" id="GO:0051087">
    <property type="term" value="F:protein-folding chaperone binding"/>
    <property type="evidence" value="ECO:0007669"/>
    <property type="project" value="InterPro"/>
</dbReference>
<name>A0AAD8IGD2_9APIA</name>
<feature type="region of interest" description="Disordered" evidence="3">
    <location>
        <begin position="1"/>
        <end position="54"/>
    </location>
</feature>
<evidence type="ECO:0000256" key="3">
    <source>
        <dbReference type="SAM" id="MobiDB-lite"/>
    </source>
</evidence>
<feature type="compositionally biased region" description="Acidic residues" evidence="3">
    <location>
        <begin position="13"/>
        <end position="43"/>
    </location>
</feature>
<comment type="caution">
    <text evidence="4">The sequence shown here is derived from an EMBL/GenBank/DDBJ whole genome shotgun (WGS) entry which is preliminary data.</text>
</comment>
<dbReference type="PANTHER" id="PTHR21237:SF27">
    <property type="entry name" value="GRPE PROTEIN HOMOLOG"/>
    <property type="match status" value="1"/>
</dbReference>
<reference evidence="4" key="2">
    <citation type="submission" date="2023-05" db="EMBL/GenBank/DDBJ databases">
        <authorList>
            <person name="Schelkunov M.I."/>
        </authorList>
    </citation>
    <scope>NUCLEOTIDE SEQUENCE</scope>
    <source>
        <strain evidence="4">Hsosn_3</strain>
        <tissue evidence="4">Leaf</tissue>
    </source>
</reference>
<organism evidence="4 5">
    <name type="scientific">Heracleum sosnowskyi</name>
    <dbReference type="NCBI Taxonomy" id="360622"/>
    <lineage>
        <taxon>Eukaryota</taxon>
        <taxon>Viridiplantae</taxon>
        <taxon>Streptophyta</taxon>
        <taxon>Embryophyta</taxon>
        <taxon>Tracheophyta</taxon>
        <taxon>Spermatophyta</taxon>
        <taxon>Magnoliopsida</taxon>
        <taxon>eudicotyledons</taxon>
        <taxon>Gunneridae</taxon>
        <taxon>Pentapetalae</taxon>
        <taxon>asterids</taxon>
        <taxon>campanulids</taxon>
        <taxon>Apiales</taxon>
        <taxon>Apiaceae</taxon>
        <taxon>Apioideae</taxon>
        <taxon>apioid superclade</taxon>
        <taxon>Tordylieae</taxon>
        <taxon>Tordyliinae</taxon>
        <taxon>Heracleum</taxon>
    </lineage>
</organism>
<dbReference type="Proteomes" id="UP001237642">
    <property type="component" value="Unassembled WGS sequence"/>
</dbReference>
<reference evidence="4" key="1">
    <citation type="submission" date="2023-02" db="EMBL/GenBank/DDBJ databases">
        <title>Genome of toxic invasive species Heracleum sosnowskyi carries increased number of genes despite the absence of recent whole-genome duplications.</title>
        <authorList>
            <person name="Schelkunov M."/>
            <person name="Shtratnikova V."/>
            <person name="Makarenko M."/>
            <person name="Klepikova A."/>
            <person name="Omelchenko D."/>
            <person name="Novikova G."/>
            <person name="Obukhova E."/>
            <person name="Bogdanov V."/>
            <person name="Penin A."/>
            <person name="Logacheva M."/>
        </authorList>
    </citation>
    <scope>NUCLEOTIDE SEQUENCE</scope>
    <source>
        <strain evidence="4">Hsosn_3</strain>
        <tissue evidence="4">Leaf</tissue>
    </source>
</reference>
<dbReference type="InterPro" id="IPR000740">
    <property type="entry name" value="GrpE"/>
</dbReference>
<sequence length="119" mass="13103">MSDTSGGHRAYEEFGDDYLDNSESTDVEYGDTATEEETTDVEEPTSAISQRGRSKQFAESLLPVLDNFKRVNTQIKAETEGEEKINIYQSISKQFTEVIGSLGVVPVETTGNPFNPTVS</sequence>
<dbReference type="EMBL" id="JAUIZM010000005">
    <property type="protein sequence ID" value="KAK1383425.1"/>
    <property type="molecule type" value="Genomic_DNA"/>
</dbReference>
<dbReference type="GO" id="GO:0006457">
    <property type="term" value="P:protein folding"/>
    <property type="evidence" value="ECO:0007669"/>
    <property type="project" value="InterPro"/>
</dbReference>
<evidence type="ECO:0000256" key="2">
    <source>
        <dbReference type="ARBA" id="ARBA00023186"/>
    </source>
</evidence>